<dbReference type="HAMAP" id="MF_00277">
    <property type="entry name" value="PII_uridylyl_transf"/>
    <property type="match status" value="1"/>
</dbReference>
<evidence type="ECO:0000256" key="2">
    <source>
        <dbReference type="ARBA" id="ARBA00022695"/>
    </source>
</evidence>
<dbReference type="EMBL" id="JACFXV010000064">
    <property type="protein sequence ID" value="MBA5778801.1"/>
    <property type="molecule type" value="Genomic_DNA"/>
</dbReference>
<dbReference type="InterPro" id="IPR002934">
    <property type="entry name" value="Polymerase_NTP_transf_dom"/>
</dbReference>
<dbReference type="SUPFAM" id="SSF55021">
    <property type="entry name" value="ACT-like"/>
    <property type="match status" value="2"/>
</dbReference>
<comment type="cofactor">
    <cofactor evidence="7">
        <name>Mg(2+)</name>
        <dbReference type="ChEBI" id="CHEBI:18420"/>
    </cofactor>
</comment>
<protein>
    <recommendedName>
        <fullName evidence="7">Bifunctional uridylyltransferase/uridylyl-removing enzyme</fullName>
        <shortName evidence="7">UTase/UR</shortName>
    </recommendedName>
    <alternativeName>
        <fullName evidence="7">Bifunctional [protein-PII] modification enzyme</fullName>
    </alternativeName>
    <alternativeName>
        <fullName evidence="7">Bifunctional nitrogen sensor protein</fullName>
    </alternativeName>
    <domain>
        <recommendedName>
            <fullName evidence="7">[Protein-PII] uridylyltransferase</fullName>
            <shortName evidence="7">PII uridylyltransferase</shortName>
            <shortName evidence="7">UTase</shortName>
            <ecNumber evidence="7">2.7.7.59</ecNumber>
        </recommendedName>
    </domain>
    <domain>
        <recommendedName>
            <fullName evidence="7">[Protein-PII]-UMP uridylyl-removing enzyme</fullName>
            <shortName evidence="7">UR</shortName>
            <ecNumber evidence="7">3.1.4.-</ecNumber>
        </recommendedName>
    </domain>
</protein>
<dbReference type="Gene3D" id="3.30.460.10">
    <property type="entry name" value="Beta Polymerase, domain 2"/>
    <property type="match status" value="1"/>
</dbReference>
<sequence>MVEGEGTVEGSLTKTANGLAELIDRQALQSKLRAFAEEAGGRGGDLKVRARVLSALKAAMKDARSKVEKLLFEDGSGTACASRLSDVQDELIRAIHEFAVEFVYKAENPSSAERLSIVAVGGYGRGTLAPGSDIDLLFLLPYKQTPWGEQVVEYILYMLWDLGLKVGHATRNIDECVRLSRTDMTIRTAILEARFIWGDEELYSELVRRFDHEVAASTGAEFIAAKLAERDERHRRQGASRYLVEPNIKEGKGGLRDLNTLFWISKYFYRVRSGSGLVKAGVFSRAEYNRFRKCEDFLWAVRCHMHFLTGRPEERLSFDIQREIAIRLGYTQHPGMKDVERFMKHYFLVAKDVGDLTRIFCAALENQHVKHAPGLSRFFTRLTKSGRVNQKHIKGAPDFMLENERITVAHEDVFEKDPVNLIRIFALADRENVSFHPEVLKLIRRSLKLINAAVREDAEANRLFLQILTSRNDPETVLRRMNETGVLGRFIPDFDKVVAMMQFNMYHHFTVDEHLIHAVGIMAAIDRGEAGEDHPLSTDLIKTIQNRKLLYVAIFLHDIAKGRPEDHSIAGARIARRLCPRLGLTASETDTVAWLIEYHLEMSTVAQSRDLSDRKTIEDFARIVQSMERLKMLLILTVADIRAVGPGVFNGWKGQLLRTLYYETEPLLTGGHSQVSRDQRVEAAKQELAEALGQWSDRERTAYLERHYPSYWLRVPLERKVADAEMIRAADKARERFAARVATHAFEAVTEITVLAPDHPRLLSTIAGACFVAGANIVDAQIDTTTDGFALDTIFISRELPDDSDEFRRGNRIGELIEKALRGEEVMPETVARKAAAKGRMKAFRIEAEVLVNNSWSNRYTVLEITGLDRPGLLFDLTRAISDLNLNIASAHVATFGERVVDVFYVTDLTGQKIANIGRQEAIRQRLVQAVDGEEAAPPPAKRARRTALT</sequence>
<dbReference type="Pfam" id="PF01909">
    <property type="entry name" value="NTP_transf_2"/>
    <property type="match status" value="1"/>
</dbReference>
<proteinExistence type="inferred from homology"/>
<keyword evidence="5 7" id="KW-0460">Magnesium</keyword>
<dbReference type="Pfam" id="PF01966">
    <property type="entry name" value="HD"/>
    <property type="match status" value="1"/>
</dbReference>
<dbReference type="Proteomes" id="UP000541109">
    <property type="component" value="Unassembled WGS sequence"/>
</dbReference>
<dbReference type="NCBIfam" id="TIGR01693">
    <property type="entry name" value="UTase_glnD"/>
    <property type="match status" value="1"/>
</dbReference>
<evidence type="ECO:0000256" key="4">
    <source>
        <dbReference type="ARBA" id="ARBA00022801"/>
    </source>
</evidence>
<dbReference type="Gene3D" id="3.30.70.260">
    <property type="match status" value="1"/>
</dbReference>
<dbReference type="EC" id="3.1.4.-" evidence="7"/>
<dbReference type="PROSITE" id="PS51671">
    <property type="entry name" value="ACT"/>
    <property type="match status" value="2"/>
</dbReference>
<dbReference type="SMART" id="SM00471">
    <property type="entry name" value="HDc"/>
    <property type="match status" value="1"/>
</dbReference>
<dbReference type="CDD" id="cd04900">
    <property type="entry name" value="ACT_UUR-like_1"/>
    <property type="match status" value="1"/>
</dbReference>
<feature type="domain" description="ACT" evidence="8">
    <location>
        <begin position="751"/>
        <end position="833"/>
    </location>
</feature>
<comment type="caution">
    <text evidence="7">Lacks conserved residue(s) required for the propagation of feature annotation.</text>
</comment>
<dbReference type="GO" id="GO:0008773">
    <property type="term" value="F:[protein-PII] uridylyltransferase activity"/>
    <property type="evidence" value="ECO:0007669"/>
    <property type="project" value="UniProtKB-UniRule"/>
</dbReference>
<dbReference type="InterPro" id="IPR043519">
    <property type="entry name" value="NT_sf"/>
</dbReference>
<dbReference type="InterPro" id="IPR013546">
    <property type="entry name" value="PII_UdlTrfase/GS_AdlTrfase"/>
</dbReference>
<organism evidence="10 11">
    <name type="scientific">Stappia albiluteola</name>
    <dbReference type="NCBI Taxonomy" id="2758565"/>
    <lineage>
        <taxon>Bacteria</taxon>
        <taxon>Pseudomonadati</taxon>
        <taxon>Pseudomonadota</taxon>
        <taxon>Alphaproteobacteria</taxon>
        <taxon>Hyphomicrobiales</taxon>
        <taxon>Stappiaceae</taxon>
        <taxon>Stappia</taxon>
    </lineage>
</organism>
<dbReference type="InterPro" id="IPR006674">
    <property type="entry name" value="HD_domain"/>
</dbReference>
<comment type="caution">
    <text evidence="10">The sequence shown here is derived from an EMBL/GenBank/DDBJ whole genome shotgun (WGS) entry which is preliminary data.</text>
</comment>
<feature type="domain" description="HD" evidence="9">
    <location>
        <begin position="511"/>
        <end position="633"/>
    </location>
</feature>
<dbReference type="GO" id="GO:0006808">
    <property type="term" value="P:regulation of nitrogen utilization"/>
    <property type="evidence" value="ECO:0007669"/>
    <property type="project" value="UniProtKB-UniRule"/>
</dbReference>
<accession>A0A839AGJ9</accession>
<evidence type="ECO:0000256" key="5">
    <source>
        <dbReference type="ARBA" id="ARBA00022842"/>
    </source>
</evidence>
<dbReference type="CDD" id="cd04899">
    <property type="entry name" value="ACT_ACR-UUR-like_2"/>
    <property type="match status" value="1"/>
</dbReference>
<dbReference type="PIRSF" id="PIRSF006288">
    <property type="entry name" value="PII_uridyltransf"/>
    <property type="match status" value="1"/>
</dbReference>
<reference evidence="10 11" key="1">
    <citation type="submission" date="2020-07" db="EMBL/GenBank/DDBJ databases">
        <title>Stappia sp., F7233, whole genome shotgun sequencing project.</title>
        <authorList>
            <person name="Jiang S."/>
            <person name="Liu Z.W."/>
            <person name="Du Z.J."/>
        </authorList>
    </citation>
    <scope>NUCLEOTIDE SEQUENCE [LARGE SCALE GENOMIC DNA]</scope>
    <source>
        <strain evidence="10 11">F7233</strain>
    </source>
</reference>
<comment type="similarity">
    <text evidence="7">Belongs to the GlnD family.</text>
</comment>
<dbReference type="CDD" id="cd00077">
    <property type="entry name" value="HDc"/>
    <property type="match status" value="1"/>
</dbReference>
<dbReference type="PROSITE" id="PS51831">
    <property type="entry name" value="HD"/>
    <property type="match status" value="1"/>
</dbReference>
<dbReference type="SUPFAM" id="SSF81301">
    <property type="entry name" value="Nucleotidyltransferase"/>
    <property type="match status" value="1"/>
</dbReference>
<feature type="domain" description="ACT" evidence="8">
    <location>
        <begin position="862"/>
        <end position="943"/>
    </location>
</feature>
<dbReference type="InterPro" id="IPR010043">
    <property type="entry name" value="UTase/UR"/>
</dbReference>
<feature type="region of interest" description="Uridylyltransferase" evidence="7">
    <location>
        <begin position="1"/>
        <end position="387"/>
    </location>
</feature>
<keyword evidence="1 7" id="KW-0808">Transferase</keyword>
<dbReference type="AlphaFoldDB" id="A0A839AGJ9"/>
<dbReference type="InterPro" id="IPR002912">
    <property type="entry name" value="ACT_dom"/>
</dbReference>
<dbReference type="Gene3D" id="1.10.3090.10">
    <property type="entry name" value="cca-adding enzyme, domain 2"/>
    <property type="match status" value="1"/>
</dbReference>
<evidence type="ECO:0000256" key="3">
    <source>
        <dbReference type="ARBA" id="ARBA00022737"/>
    </source>
</evidence>
<evidence type="ECO:0000256" key="6">
    <source>
        <dbReference type="ARBA" id="ARBA00023268"/>
    </source>
</evidence>
<dbReference type="PANTHER" id="PTHR47320:SF1">
    <property type="entry name" value="BIFUNCTIONAL URIDYLYLTRANSFERASE_URIDYLYL-REMOVING ENZYME"/>
    <property type="match status" value="1"/>
</dbReference>
<comment type="domain">
    <text evidence="7">Has four distinct domains: an N-terminal nucleotidyltransferase (NT) domain responsible for UTase activity, a central HD domain that encodes UR activity, and two C-terminal ACT domains that seem to have a role in glutamine sensing.</text>
</comment>
<evidence type="ECO:0000259" key="8">
    <source>
        <dbReference type="PROSITE" id="PS51671"/>
    </source>
</evidence>
<evidence type="ECO:0000256" key="1">
    <source>
        <dbReference type="ARBA" id="ARBA00022679"/>
    </source>
</evidence>
<dbReference type="InterPro" id="IPR045865">
    <property type="entry name" value="ACT-like_dom_sf"/>
</dbReference>
<evidence type="ECO:0000313" key="10">
    <source>
        <dbReference type="EMBL" id="MBA5778801.1"/>
    </source>
</evidence>
<comment type="activity regulation">
    <text evidence="7">Uridylyltransferase (UTase) activity is inhibited by glutamine, while glutamine activates uridylyl-removing (UR) activity.</text>
</comment>
<keyword evidence="4 7" id="KW-0378">Hydrolase</keyword>
<gene>
    <name evidence="7" type="primary">glnD</name>
    <name evidence="10" type="ORF">H2509_16875</name>
</gene>
<dbReference type="EC" id="2.7.7.59" evidence="7"/>
<keyword evidence="11" id="KW-1185">Reference proteome</keyword>
<evidence type="ECO:0000256" key="7">
    <source>
        <dbReference type="HAMAP-Rule" id="MF_00277"/>
    </source>
</evidence>
<dbReference type="Pfam" id="PF24931">
    <property type="entry name" value="ACT_ACR9_3rd"/>
    <property type="match status" value="1"/>
</dbReference>
<dbReference type="SUPFAM" id="SSF81593">
    <property type="entry name" value="Nucleotidyltransferase substrate binding subunit/domain"/>
    <property type="match status" value="1"/>
</dbReference>
<dbReference type="InterPro" id="IPR003607">
    <property type="entry name" value="HD/PDEase_dom"/>
</dbReference>
<dbReference type="GO" id="GO:0008081">
    <property type="term" value="F:phosphoric diester hydrolase activity"/>
    <property type="evidence" value="ECO:0007669"/>
    <property type="project" value="UniProtKB-UniRule"/>
</dbReference>
<name>A0A839AGJ9_9HYPH</name>
<comment type="catalytic activity">
    <reaction evidence="7">
        <text>[protein-PII]-uridylyl-L-tyrosine + H2O = [protein-PII]-L-tyrosine + UMP + H(+)</text>
        <dbReference type="Rhea" id="RHEA:48600"/>
        <dbReference type="Rhea" id="RHEA-COMP:12147"/>
        <dbReference type="Rhea" id="RHEA-COMP:12148"/>
        <dbReference type="ChEBI" id="CHEBI:15377"/>
        <dbReference type="ChEBI" id="CHEBI:15378"/>
        <dbReference type="ChEBI" id="CHEBI:46858"/>
        <dbReference type="ChEBI" id="CHEBI:57865"/>
        <dbReference type="ChEBI" id="CHEBI:90602"/>
    </reaction>
</comment>
<evidence type="ECO:0000259" key="9">
    <source>
        <dbReference type="PROSITE" id="PS51831"/>
    </source>
</evidence>
<dbReference type="NCBIfam" id="NF003467">
    <property type="entry name" value="PRK05092.1"/>
    <property type="match status" value="1"/>
</dbReference>
<dbReference type="CDD" id="cd05401">
    <property type="entry name" value="NT_GlnE_GlnD_like"/>
    <property type="match status" value="1"/>
</dbReference>
<dbReference type="SUPFAM" id="SSF81891">
    <property type="entry name" value="Poly A polymerase C-terminal region-like"/>
    <property type="match status" value="1"/>
</dbReference>
<comment type="catalytic activity">
    <reaction evidence="7">
        <text>[protein-PII]-L-tyrosine + UTP = [protein-PII]-uridylyl-L-tyrosine + diphosphate</text>
        <dbReference type="Rhea" id="RHEA:13673"/>
        <dbReference type="Rhea" id="RHEA-COMP:12147"/>
        <dbReference type="Rhea" id="RHEA-COMP:12148"/>
        <dbReference type="ChEBI" id="CHEBI:33019"/>
        <dbReference type="ChEBI" id="CHEBI:46398"/>
        <dbReference type="ChEBI" id="CHEBI:46858"/>
        <dbReference type="ChEBI" id="CHEBI:90602"/>
        <dbReference type="EC" id="2.7.7.59"/>
    </reaction>
</comment>
<keyword evidence="6 7" id="KW-0511">Multifunctional enzyme</keyword>
<dbReference type="PANTHER" id="PTHR47320">
    <property type="entry name" value="BIFUNCTIONAL URIDYLYLTRANSFERASE/URIDYLYL-REMOVING ENZYME"/>
    <property type="match status" value="1"/>
</dbReference>
<evidence type="ECO:0000313" key="11">
    <source>
        <dbReference type="Proteomes" id="UP000541109"/>
    </source>
</evidence>
<comment type="function">
    <text evidence="7">Modifies, by uridylylation and deuridylylation, the PII regulatory proteins (GlnB and homologs), in response to the nitrogen status of the cell that GlnD senses through the glutamine level. Under low glutamine levels, catalyzes the conversion of the PII proteins and UTP to PII-UMP and PPi, while under higher glutamine levels, GlnD hydrolyzes PII-UMP to PII and UMP (deuridylylation). Thus, controls uridylylation state and activity of the PII proteins, and plays an important role in the regulation of nitrogen metabolism.</text>
</comment>
<keyword evidence="3" id="KW-0677">Repeat</keyword>
<keyword evidence="2 7" id="KW-0548">Nucleotidyltransferase</keyword>
<dbReference type="Pfam" id="PF08335">
    <property type="entry name" value="GlnD_UR_UTase"/>
    <property type="match status" value="1"/>
</dbReference>